<comment type="caution">
    <text evidence="1">The sequence shown here is derived from an EMBL/GenBank/DDBJ whole genome shotgun (WGS) entry which is preliminary data.</text>
</comment>
<dbReference type="EMBL" id="AZFK01000009">
    <property type="protein sequence ID" value="KRL92162.1"/>
    <property type="molecule type" value="Genomic_DNA"/>
</dbReference>
<dbReference type="Pfam" id="PF05973">
    <property type="entry name" value="Gp49"/>
    <property type="match status" value="1"/>
</dbReference>
<evidence type="ECO:0000313" key="1">
    <source>
        <dbReference type="EMBL" id="KRL92162.1"/>
    </source>
</evidence>
<dbReference type="Proteomes" id="UP000050816">
    <property type="component" value="Unassembled WGS sequence"/>
</dbReference>
<gene>
    <name evidence="1" type="ORF">FC43_GL000095</name>
</gene>
<dbReference type="RefSeq" id="WP_003672622.1">
    <property type="nucleotide sequence ID" value="NZ_AZFK01000009.1"/>
</dbReference>
<dbReference type="AlphaFoldDB" id="A0A0R1UMW1"/>
<organism evidence="1 2">
    <name type="scientific">Limosilactobacillus ingluviei DSM 15946</name>
    <dbReference type="NCBI Taxonomy" id="1423760"/>
    <lineage>
        <taxon>Bacteria</taxon>
        <taxon>Bacillati</taxon>
        <taxon>Bacillota</taxon>
        <taxon>Bacilli</taxon>
        <taxon>Lactobacillales</taxon>
        <taxon>Lactobacillaceae</taxon>
        <taxon>Limosilactobacillus</taxon>
    </lineage>
</organism>
<protein>
    <recommendedName>
        <fullName evidence="3">Toxin-antitoxin system, toxin component, RelE family</fullName>
    </recommendedName>
</protein>
<dbReference type="PATRIC" id="fig|1423760.3.peg.104"/>
<dbReference type="InterPro" id="IPR009241">
    <property type="entry name" value="HigB-like"/>
</dbReference>
<proteinExistence type="predicted"/>
<evidence type="ECO:0000313" key="2">
    <source>
        <dbReference type="Proteomes" id="UP000050816"/>
    </source>
</evidence>
<accession>A0A0R1UMW1</accession>
<evidence type="ECO:0008006" key="3">
    <source>
        <dbReference type="Google" id="ProtNLM"/>
    </source>
</evidence>
<reference evidence="1 2" key="1">
    <citation type="journal article" date="2015" name="Genome Announc.">
        <title>Expanding the biotechnology potential of lactobacilli through comparative genomics of 213 strains and associated genera.</title>
        <authorList>
            <person name="Sun Z."/>
            <person name="Harris H.M."/>
            <person name="McCann A."/>
            <person name="Guo C."/>
            <person name="Argimon S."/>
            <person name="Zhang W."/>
            <person name="Yang X."/>
            <person name="Jeffery I.B."/>
            <person name="Cooney J.C."/>
            <person name="Kagawa T.F."/>
            <person name="Liu W."/>
            <person name="Song Y."/>
            <person name="Salvetti E."/>
            <person name="Wrobel A."/>
            <person name="Rasinkangas P."/>
            <person name="Parkhill J."/>
            <person name="Rea M.C."/>
            <person name="O'Sullivan O."/>
            <person name="Ritari J."/>
            <person name="Douillard F.P."/>
            <person name="Paul Ross R."/>
            <person name="Yang R."/>
            <person name="Briner A.E."/>
            <person name="Felis G.E."/>
            <person name="de Vos W.M."/>
            <person name="Barrangou R."/>
            <person name="Klaenhammer T.R."/>
            <person name="Caufield P.W."/>
            <person name="Cui Y."/>
            <person name="Zhang H."/>
            <person name="O'Toole P.W."/>
        </authorList>
    </citation>
    <scope>NUCLEOTIDE SEQUENCE [LARGE SCALE GENOMIC DNA]</scope>
    <source>
        <strain evidence="1 2">DSM 15946</strain>
    </source>
</reference>
<name>A0A0R1UMW1_9LACO</name>
<sequence length="120" mass="14141">MEDLEFEFYTRPNGHTEFAEYLDSLDVKAKAKLLARINMVATYGLSAGIQHNWVKPLEKNLYEIRSRVSNNQQRGLYFHVDGVHYVITHGFTKKTQKTPPREINHAKKLRDEYFANRKEQ</sequence>